<dbReference type="AlphaFoldDB" id="A0A5B7K4C8"/>
<accession>A0A5B7K4C8</accession>
<comment type="caution">
    <text evidence="1">The sequence shown here is derived from an EMBL/GenBank/DDBJ whole genome shotgun (WGS) entry which is preliminary data.</text>
</comment>
<organism evidence="1 2">
    <name type="scientific">Portunus trituberculatus</name>
    <name type="common">Swimming crab</name>
    <name type="synonym">Neptunus trituberculatus</name>
    <dbReference type="NCBI Taxonomy" id="210409"/>
    <lineage>
        <taxon>Eukaryota</taxon>
        <taxon>Metazoa</taxon>
        <taxon>Ecdysozoa</taxon>
        <taxon>Arthropoda</taxon>
        <taxon>Crustacea</taxon>
        <taxon>Multicrustacea</taxon>
        <taxon>Malacostraca</taxon>
        <taxon>Eumalacostraca</taxon>
        <taxon>Eucarida</taxon>
        <taxon>Decapoda</taxon>
        <taxon>Pleocyemata</taxon>
        <taxon>Brachyura</taxon>
        <taxon>Eubrachyura</taxon>
        <taxon>Portunoidea</taxon>
        <taxon>Portunidae</taxon>
        <taxon>Portuninae</taxon>
        <taxon>Portunus</taxon>
    </lineage>
</organism>
<gene>
    <name evidence="1" type="ORF">E2C01_095558</name>
</gene>
<evidence type="ECO:0000313" key="2">
    <source>
        <dbReference type="Proteomes" id="UP000324222"/>
    </source>
</evidence>
<protein>
    <submittedName>
        <fullName evidence="1">Uncharacterized protein</fullName>
    </submittedName>
</protein>
<keyword evidence="2" id="KW-1185">Reference proteome</keyword>
<name>A0A5B7K4C8_PORTR</name>
<sequence>MLLPFHTTTTVLAHLIAEDLETRLPHTASLRRKSRKLAIYFPTSDTERPASNYWLVLLPYVRVMPSAKPSEELLVSFQ</sequence>
<proteinExistence type="predicted"/>
<dbReference type="EMBL" id="VSRR010121388">
    <property type="protein sequence ID" value="MPD00108.1"/>
    <property type="molecule type" value="Genomic_DNA"/>
</dbReference>
<reference evidence="1 2" key="1">
    <citation type="submission" date="2019-05" db="EMBL/GenBank/DDBJ databases">
        <title>Another draft genome of Portunus trituberculatus and its Hox gene families provides insights of decapod evolution.</title>
        <authorList>
            <person name="Jeong J.-H."/>
            <person name="Song I."/>
            <person name="Kim S."/>
            <person name="Choi T."/>
            <person name="Kim D."/>
            <person name="Ryu S."/>
            <person name="Kim W."/>
        </authorList>
    </citation>
    <scope>NUCLEOTIDE SEQUENCE [LARGE SCALE GENOMIC DNA]</scope>
    <source>
        <tissue evidence="1">Muscle</tissue>
    </source>
</reference>
<dbReference type="Proteomes" id="UP000324222">
    <property type="component" value="Unassembled WGS sequence"/>
</dbReference>
<evidence type="ECO:0000313" key="1">
    <source>
        <dbReference type="EMBL" id="MPD00108.1"/>
    </source>
</evidence>